<reference evidence="2 3" key="1">
    <citation type="submission" date="2019-01" db="EMBL/GenBank/DDBJ databases">
        <title>Genomes sequencing and comparative genomics of infectious freshwater microsporidia, Cucumispora dikerogammari and Thelohania contejeani.</title>
        <authorList>
            <person name="Cormier A."/>
            <person name="Giraud I."/>
            <person name="Wattier R."/>
            <person name="Teixeira M."/>
            <person name="Grandjean F."/>
            <person name="Rigaud T."/>
            <person name="Cordaux R."/>
        </authorList>
    </citation>
    <scope>NUCLEOTIDE SEQUENCE [LARGE SCALE GENOMIC DNA]</scope>
    <source>
        <strain evidence="2">T1</strain>
        <tissue evidence="2">Spores</tissue>
    </source>
</reference>
<comment type="caution">
    <text evidence="2">The sequence shown here is derived from an EMBL/GenBank/DDBJ whole genome shotgun (WGS) entry which is preliminary data.</text>
</comment>
<sequence length="647" mass="75407">MSKTEKLIVSSPTIISSCDSTDIQSDYSISYKSYYNDEIPVIYDELQYIEDIITEQLNTYGEVFLGLQIIQDRSISMESEDSLKIDSYSEENYDIEDDVFEWLYGNEESESMKYAEESNSVPIKQEYIEKTKKYIKDEIHMKFYSDDENDLKTPISSPHKEFYSEEFENEDSSKVITFQDEIEEKEESQNEMSNASIPSDKQWLSEEQENTISDFSIHYISISDNVNGNFTEKKEYCSDNNLTEIKEEIYEIKNDAAYSEESSSLNYPLSSRLQSKKLDPEFQKLFFDHRIKAKINKYVLTEGNENQNRNIHNIKDNILTRLFTDTENSTSSKTALPSKEKNILKKKKNKLVRSGKSKNGSKSVKKITEDTAIIEEDVKDEITLEIEEIDKKIKEKMNSTDDVIKEDDERLNSIIINNGVSLDTSLFLEKISMALYNNEEENVTPEITPMSTPVIPLLIKIDNILRISDLKNANIYGKIKKLGSNGKYQSNWFRMRDNIIECFNGKGTNIIYGNIPNELNGDFICPDEDERIFFKRKYVLNLLSSRVYLVLNLGIRKRFWECPFFLSRFDSNNLIDITDKVIMNITQNKNGYIVYIKDSDEVFIPFLEFALEYNGAFYFYRIDNITNFLKWILAIAFRQGRPCCAIH</sequence>
<protein>
    <recommendedName>
        <fullName evidence="4">Homing endonuclease LAGLIDADG domain-containing protein</fullName>
    </recommendedName>
</protein>
<keyword evidence="3" id="KW-1185">Reference proteome</keyword>
<dbReference type="EMBL" id="SBIQ01000081">
    <property type="protein sequence ID" value="KAF7683491.1"/>
    <property type="molecule type" value="Genomic_DNA"/>
</dbReference>
<evidence type="ECO:0000313" key="3">
    <source>
        <dbReference type="Proteomes" id="UP001516464"/>
    </source>
</evidence>
<organism evidence="2 3">
    <name type="scientific">Astathelohania contejeani</name>
    <dbReference type="NCBI Taxonomy" id="164912"/>
    <lineage>
        <taxon>Eukaryota</taxon>
        <taxon>Fungi</taxon>
        <taxon>Fungi incertae sedis</taxon>
        <taxon>Microsporidia</taxon>
        <taxon>Astathelohaniidae</taxon>
        <taxon>Astathelohania</taxon>
    </lineage>
</organism>
<feature type="compositionally biased region" description="Polar residues" evidence="1">
    <location>
        <begin position="190"/>
        <end position="199"/>
    </location>
</feature>
<gene>
    <name evidence="2" type="ORF">TCON_1291</name>
</gene>
<proteinExistence type="predicted"/>
<dbReference type="PROSITE" id="PS51257">
    <property type="entry name" value="PROKAR_LIPOPROTEIN"/>
    <property type="match status" value="1"/>
</dbReference>
<name>A0ABQ7HZ75_9MICR</name>
<feature type="region of interest" description="Disordered" evidence="1">
    <location>
        <begin position="182"/>
        <end position="204"/>
    </location>
</feature>
<accession>A0ABQ7HZ75</accession>
<evidence type="ECO:0008006" key="4">
    <source>
        <dbReference type="Google" id="ProtNLM"/>
    </source>
</evidence>
<evidence type="ECO:0000256" key="1">
    <source>
        <dbReference type="SAM" id="MobiDB-lite"/>
    </source>
</evidence>
<evidence type="ECO:0000313" key="2">
    <source>
        <dbReference type="EMBL" id="KAF7683491.1"/>
    </source>
</evidence>
<dbReference type="Proteomes" id="UP001516464">
    <property type="component" value="Unassembled WGS sequence"/>
</dbReference>